<dbReference type="PROSITE" id="PS00798">
    <property type="entry name" value="ALDOKETO_REDUCTASE_1"/>
    <property type="match status" value="1"/>
</dbReference>
<accession>A0ABS9W0W2</accession>
<dbReference type="PIRSF" id="PIRSF000097">
    <property type="entry name" value="AKR"/>
    <property type="match status" value="1"/>
</dbReference>
<dbReference type="PANTHER" id="PTHR43827:SF3">
    <property type="entry name" value="NADP-DEPENDENT OXIDOREDUCTASE DOMAIN-CONTAINING PROTEIN"/>
    <property type="match status" value="1"/>
</dbReference>
<evidence type="ECO:0000256" key="3">
    <source>
        <dbReference type="ARBA" id="ARBA00023002"/>
    </source>
</evidence>
<dbReference type="InterPro" id="IPR020471">
    <property type="entry name" value="AKR"/>
</dbReference>
<dbReference type="InterPro" id="IPR023210">
    <property type="entry name" value="NADP_OxRdtase_dom"/>
</dbReference>
<gene>
    <name evidence="5" type="ORF">MON41_03535</name>
</gene>
<name>A0ABS9W0W2_9PROT</name>
<evidence type="ECO:0000259" key="4">
    <source>
        <dbReference type="Pfam" id="PF00248"/>
    </source>
</evidence>
<sequence>MMIPLIETHRIAIPKLGLGTWQLTGAAGQAAVESALALGYRHIDTAARYENEQAVGAALAASGVAREQIFLTSKVWWENLAPEALRRSLDDSLRRLATPYLDLFLVHWPTPGMDLPGIVAALHTAREAGLIRRWGVSNFTPGLMRQLEELGAEPACLQVEYHALLSQQTLLDWCRPRGIGLTAYSPLAQGRLGEHPELAAIGARHGASGAQVALAWLLRQDGVAAIPKASRRESQQANLDAVPLAAALSQQDIATIDALPKTQRQVNPAFAPDWNS</sequence>
<evidence type="ECO:0000256" key="2">
    <source>
        <dbReference type="ARBA" id="ARBA00022857"/>
    </source>
</evidence>
<comment type="similarity">
    <text evidence="1">Belongs to the aldo/keto reductase family.</text>
</comment>
<comment type="caution">
    <text evidence="5">The sequence shown here is derived from an EMBL/GenBank/DDBJ whole genome shotgun (WGS) entry which is preliminary data.</text>
</comment>
<dbReference type="Proteomes" id="UP001201985">
    <property type="component" value="Unassembled WGS sequence"/>
</dbReference>
<dbReference type="SUPFAM" id="SSF51430">
    <property type="entry name" value="NAD(P)-linked oxidoreductase"/>
    <property type="match status" value="1"/>
</dbReference>
<dbReference type="PANTHER" id="PTHR43827">
    <property type="entry name" value="2,5-DIKETO-D-GLUCONIC ACID REDUCTASE"/>
    <property type="match status" value="1"/>
</dbReference>
<organism evidence="5 6">
    <name type="scientific">Teichococcus vastitatis</name>
    <dbReference type="NCBI Taxonomy" id="2307076"/>
    <lineage>
        <taxon>Bacteria</taxon>
        <taxon>Pseudomonadati</taxon>
        <taxon>Pseudomonadota</taxon>
        <taxon>Alphaproteobacteria</taxon>
        <taxon>Acetobacterales</taxon>
        <taxon>Roseomonadaceae</taxon>
        <taxon>Roseomonas</taxon>
    </lineage>
</organism>
<keyword evidence="2" id="KW-0521">NADP</keyword>
<evidence type="ECO:0000313" key="6">
    <source>
        <dbReference type="Proteomes" id="UP001201985"/>
    </source>
</evidence>
<proteinExistence type="inferred from homology"/>
<reference evidence="5 6" key="1">
    <citation type="submission" date="2022-03" db="EMBL/GenBank/DDBJ databases">
        <title>Complete genome analysis of Roseomonas KG 17.1 : a prolific producer of plant growth promoters.</title>
        <authorList>
            <person name="Saadouli I."/>
            <person name="Najjari A."/>
            <person name="Mosbah A."/>
            <person name="Ouzari H.I."/>
        </authorList>
    </citation>
    <scope>NUCLEOTIDE SEQUENCE [LARGE SCALE GENOMIC DNA]</scope>
    <source>
        <strain evidence="5 6">KG17-1</strain>
    </source>
</reference>
<evidence type="ECO:0000256" key="1">
    <source>
        <dbReference type="ARBA" id="ARBA00007905"/>
    </source>
</evidence>
<dbReference type="RefSeq" id="WP_238384109.1">
    <property type="nucleotide sequence ID" value="NZ_JALBUU010000004.1"/>
</dbReference>
<protein>
    <submittedName>
        <fullName evidence="5">Aldo/keto reductase</fullName>
    </submittedName>
</protein>
<dbReference type="EMBL" id="JALBUU010000004">
    <property type="protein sequence ID" value="MCI0752833.1"/>
    <property type="molecule type" value="Genomic_DNA"/>
</dbReference>
<keyword evidence="3" id="KW-0560">Oxidoreductase</keyword>
<dbReference type="Pfam" id="PF00248">
    <property type="entry name" value="Aldo_ket_red"/>
    <property type="match status" value="1"/>
</dbReference>
<dbReference type="Gene3D" id="3.20.20.100">
    <property type="entry name" value="NADP-dependent oxidoreductase domain"/>
    <property type="match status" value="1"/>
</dbReference>
<feature type="domain" description="NADP-dependent oxidoreductase" evidence="4">
    <location>
        <begin position="15"/>
        <end position="259"/>
    </location>
</feature>
<dbReference type="InterPro" id="IPR036812">
    <property type="entry name" value="NAD(P)_OxRdtase_dom_sf"/>
</dbReference>
<keyword evidence="6" id="KW-1185">Reference proteome</keyword>
<dbReference type="PRINTS" id="PR00069">
    <property type="entry name" value="ALDKETRDTASE"/>
</dbReference>
<evidence type="ECO:0000313" key="5">
    <source>
        <dbReference type="EMBL" id="MCI0752833.1"/>
    </source>
</evidence>
<dbReference type="InterPro" id="IPR018170">
    <property type="entry name" value="Aldo/ket_reductase_CS"/>
</dbReference>